<dbReference type="InterPro" id="IPR036427">
    <property type="entry name" value="Bromodomain-like_sf"/>
</dbReference>
<sequence>MGKMRKRHLRKTPIFKHFPLLSLIHSRRQESNGVGKVLLKFNVPEELIAKQTRWHRIAMIRKLSSEQAASGVKVDPTTISKYARGQRMSFLQLQQQTREKCQEIWDRQVQSLSAVDSDEIESDSEANSDLDSFAGDLENLLDAEECEDGEEGNCESKHDRTDGVRGLKMRRRPSQAQAEEEIEDEAAEAAELCRMLMDVDIDNCSADDEAERKKKKKTRPVGEEEGLALGSQLNFGFENGQKMKKNSAVVKQLVSKVQPDGSYSQKEKAFRDSKEMFKEKKSARESFVCGACGQLGHMRTNKNCPKYGEDLEAQVEITEPEKASVKSSSLEHSAQLQQRTLIKKIIPKSATKMALVETSEGEKSSLKAKNLPVKFKCGSADRLPDKVAPGTTHGPDQPVISDAETGNKDQVESHKPSNVTRPPTETDRDQVESHKPSIVIRPPVDTDRDQPRKKIIIKRPKEISLDQVSQDGSTGLEYRKTKKIVELSSFEKHKKPETKHLNEDAAKRKAREDKRLWEEEEKRRNAERLREERAKRLYEEEMRMLEEQERLAEIRKFEEAIRREREEEERQKARKKKKKKMPEMRDNHLEDYRTRRNDRRIPERDRSTKRRPVVELGKFGADYGPPTKRRRGGEVGLSNVLESIVDSLRDRYEVSYLFLKPVSKKEAPDYLDIIRDPMDLSTIREKVRKMEYKNREDFRHDVWQITYNAHKYNDGRNPGIPPLADQLLELCDYLLSENDASLTEAEAGIEYRDT</sequence>
<feature type="compositionally biased region" description="Basic and acidic residues" evidence="3">
    <location>
        <begin position="581"/>
        <end position="606"/>
    </location>
</feature>
<gene>
    <name evidence="5" type="primary">TAF1_6</name>
    <name evidence="5" type="ORF">CK203_075621</name>
</gene>
<evidence type="ECO:0000256" key="2">
    <source>
        <dbReference type="PROSITE-ProRule" id="PRU00035"/>
    </source>
</evidence>
<feature type="compositionally biased region" description="Basic and acidic residues" evidence="3">
    <location>
        <begin position="498"/>
        <end position="530"/>
    </location>
</feature>
<dbReference type="GO" id="GO:0004402">
    <property type="term" value="F:histone acetyltransferase activity"/>
    <property type="evidence" value="ECO:0007669"/>
    <property type="project" value="InterPro"/>
</dbReference>
<evidence type="ECO:0000313" key="6">
    <source>
        <dbReference type="Proteomes" id="UP000288805"/>
    </source>
</evidence>
<proteinExistence type="predicted"/>
<dbReference type="PANTHER" id="PTHR13900:SF0">
    <property type="entry name" value="TRANSCRIPTION INITIATION FACTOR TFIID SUBUNIT 1"/>
    <property type="match status" value="1"/>
</dbReference>
<dbReference type="PANTHER" id="PTHR13900">
    <property type="entry name" value="TRANSCRIPTION INITIATION FACTOR TFIID"/>
    <property type="match status" value="1"/>
</dbReference>
<dbReference type="PROSITE" id="PS50014">
    <property type="entry name" value="BROMODOMAIN_2"/>
    <property type="match status" value="1"/>
</dbReference>
<dbReference type="InterPro" id="IPR001487">
    <property type="entry name" value="Bromodomain"/>
</dbReference>
<feature type="region of interest" description="Disordered" evidence="3">
    <location>
        <begin position="145"/>
        <end position="181"/>
    </location>
</feature>
<accession>A0A438EGF5</accession>
<feature type="region of interest" description="Disordered" evidence="3">
    <location>
        <begin position="347"/>
        <end position="458"/>
    </location>
</feature>
<dbReference type="GO" id="GO:0003743">
    <property type="term" value="F:translation initiation factor activity"/>
    <property type="evidence" value="ECO:0007669"/>
    <property type="project" value="UniProtKB-KW"/>
</dbReference>
<dbReference type="SUPFAM" id="SSF47370">
    <property type="entry name" value="Bromodomain"/>
    <property type="match status" value="1"/>
</dbReference>
<evidence type="ECO:0000259" key="4">
    <source>
        <dbReference type="PROSITE" id="PS50014"/>
    </source>
</evidence>
<feature type="compositionally biased region" description="Basic and acidic residues" evidence="3">
    <location>
        <begin position="562"/>
        <end position="571"/>
    </location>
</feature>
<dbReference type="AlphaFoldDB" id="A0A438EGF5"/>
<name>A0A438EGF5_VITVI</name>
<feature type="compositionally biased region" description="Basic and acidic residues" evidence="3">
    <location>
        <begin position="405"/>
        <end position="415"/>
    </location>
</feature>
<keyword evidence="5" id="KW-0648">Protein biosynthesis</keyword>
<feature type="compositionally biased region" description="Basic and acidic residues" evidence="3">
    <location>
        <begin position="424"/>
        <end position="435"/>
    </location>
</feature>
<dbReference type="PRINTS" id="PR00503">
    <property type="entry name" value="BROMODOMAIN"/>
</dbReference>
<dbReference type="InterPro" id="IPR040240">
    <property type="entry name" value="TAF1"/>
</dbReference>
<dbReference type="Gene3D" id="1.20.920.10">
    <property type="entry name" value="Bromodomain-like"/>
    <property type="match status" value="1"/>
</dbReference>
<feature type="domain" description="Bromo" evidence="4">
    <location>
        <begin position="650"/>
        <end position="720"/>
    </location>
</feature>
<comment type="caution">
    <text evidence="5">The sequence shown here is derived from an EMBL/GenBank/DDBJ whole genome shotgun (WGS) entry which is preliminary data.</text>
</comment>
<dbReference type="GO" id="GO:0016251">
    <property type="term" value="F:RNA polymerase II general transcription initiation factor activity"/>
    <property type="evidence" value="ECO:0007669"/>
    <property type="project" value="InterPro"/>
</dbReference>
<dbReference type="Proteomes" id="UP000288805">
    <property type="component" value="Unassembled WGS sequence"/>
</dbReference>
<dbReference type="EMBL" id="QGNW01001297">
    <property type="protein sequence ID" value="RVW46799.1"/>
    <property type="molecule type" value="Genomic_DNA"/>
</dbReference>
<dbReference type="InterPro" id="IPR041670">
    <property type="entry name" value="Znf-CCHC_6"/>
</dbReference>
<reference evidence="5 6" key="1">
    <citation type="journal article" date="2018" name="PLoS Genet.">
        <title>Population sequencing reveals clonal diversity and ancestral inbreeding in the grapevine cultivar Chardonnay.</title>
        <authorList>
            <person name="Roach M.J."/>
            <person name="Johnson D.L."/>
            <person name="Bohlmann J."/>
            <person name="van Vuuren H.J."/>
            <person name="Jones S.J."/>
            <person name="Pretorius I.S."/>
            <person name="Schmidt S.A."/>
            <person name="Borneman A.R."/>
        </authorList>
    </citation>
    <scope>NUCLEOTIDE SEQUENCE [LARGE SCALE GENOMIC DNA]</scope>
    <source>
        <strain evidence="6">cv. Chardonnay</strain>
        <tissue evidence="5">Leaf</tissue>
    </source>
</reference>
<dbReference type="SMART" id="SM00297">
    <property type="entry name" value="BROMO"/>
    <property type="match status" value="1"/>
</dbReference>
<dbReference type="GO" id="GO:0005669">
    <property type="term" value="C:transcription factor TFIID complex"/>
    <property type="evidence" value="ECO:0007669"/>
    <property type="project" value="InterPro"/>
</dbReference>
<dbReference type="Pfam" id="PF15288">
    <property type="entry name" value="zf-CCHC_6"/>
    <property type="match status" value="1"/>
</dbReference>
<feature type="compositionally biased region" description="Basic and acidic residues" evidence="3">
    <location>
        <begin position="154"/>
        <end position="165"/>
    </location>
</feature>
<evidence type="ECO:0000256" key="3">
    <source>
        <dbReference type="SAM" id="MobiDB-lite"/>
    </source>
</evidence>
<feature type="region of interest" description="Disordered" evidence="3">
    <location>
        <begin position="489"/>
        <end position="530"/>
    </location>
</feature>
<keyword evidence="5" id="KW-0396">Initiation factor</keyword>
<evidence type="ECO:0000256" key="1">
    <source>
        <dbReference type="ARBA" id="ARBA00023117"/>
    </source>
</evidence>
<protein>
    <submittedName>
        <fullName evidence="5">Transcription initiation factor TFIID subunit 1</fullName>
    </submittedName>
</protein>
<dbReference type="GO" id="GO:0017025">
    <property type="term" value="F:TBP-class protein binding"/>
    <property type="evidence" value="ECO:0007669"/>
    <property type="project" value="InterPro"/>
</dbReference>
<dbReference type="InterPro" id="IPR018359">
    <property type="entry name" value="Bromodomain_CS"/>
</dbReference>
<dbReference type="Pfam" id="PF00439">
    <property type="entry name" value="Bromodomain"/>
    <property type="match status" value="1"/>
</dbReference>
<keyword evidence="1 2" id="KW-0103">Bromodomain</keyword>
<dbReference type="PROSITE" id="PS00633">
    <property type="entry name" value="BROMODOMAIN_1"/>
    <property type="match status" value="1"/>
</dbReference>
<feature type="region of interest" description="Disordered" evidence="3">
    <location>
        <begin position="562"/>
        <end position="609"/>
    </location>
</feature>
<organism evidence="5 6">
    <name type="scientific">Vitis vinifera</name>
    <name type="common">Grape</name>
    <dbReference type="NCBI Taxonomy" id="29760"/>
    <lineage>
        <taxon>Eukaryota</taxon>
        <taxon>Viridiplantae</taxon>
        <taxon>Streptophyta</taxon>
        <taxon>Embryophyta</taxon>
        <taxon>Tracheophyta</taxon>
        <taxon>Spermatophyta</taxon>
        <taxon>Magnoliopsida</taxon>
        <taxon>eudicotyledons</taxon>
        <taxon>Gunneridae</taxon>
        <taxon>Pentapetalae</taxon>
        <taxon>rosids</taxon>
        <taxon>Vitales</taxon>
        <taxon>Vitaceae</taxon>
        <taxon>Viteae</taxon>
        <taxon>Vitis</taxon>
    </lineage>
</organism>
<dbReference type="FunFam" id="1.20.920.10:FF:000043">
    <property type="entry name" value="Transcription initiation factor TFIID subunit 1"/>
    <property type="match status" value="1"/>
</dbReference>
<evidence type="ECO:0000313" key="5">
    <source>
        <dbReference type="EMBL" id="RVW46799.1"/>
    </source>
</evidence>